<dbReference type="EC" id="2.7.13.3" evidence="3"/>
<feature type="transmembrane region" description="Helical" evidence="13">
    <location>
        <begin position="20"/>
        <end position="38"/>
    </location>
</feature>
<dbReference type="Proteomes" id="UP000199470">
    <property type="component" value="Unassembled WGS sequence"/>
</dbReference>
<dbReference type="Pfam" id="PF00512">
    <property type="entry name" value="HisKA"/>
    <property type="match status" value="1"/>
</dbReference>
<organism evidence="15 16">
    <name type="scientific">Rugamonas rubra</name>
    <dbReference type="NCBI Taxonomy" id="758825"/>
    <lineage>
        <taxon>Bacteria</taxon>
        <taxon>Pseudomonadati</taxon>
        <taxon>Pseudomonadota</taxon>
        <taxon>Betaproteobacteria</taxon>
        <taxon>Burkholderiales</taxon>
        <taxon>Oxalobacteraceae</taxon>
        <taxon>Telluria group</taxon>
        <taxon>Rugamonas</taxon>
    </lineage>
</organism>
<dbReference type="Gene3D" id="1.10.287.130">
    <property type="match status" value="1"/>
</dbReference>
<name>A0A1I4QWF5_9BURK</name>
<dbReference type="InterPro" id="IPR036097">
    <property type="entry name" value="HisK_dim/P_sf"/>
</dbReference>
<dbReference type="STRING" id="758825.SAMN02982985_04075"/>
<dbReference type="Gene3D" id="3.30.565.10">
    <property type="entry name" value="Histidine kinase-like ATPase, C-terminal domain"/>
    <property type="match status" value="1"/>
</dbReference>
<evidence type="ECO:0000256" key="8">
    <source>
        <dbReference type="ARBA" id="ARBA00022777"/>
    </source>
</evidence>
<feature type="domain" description="Histidine kinase" evidence="14">
    <location>
        <begin position="249"/>
        <end position="464"/>
    </location>
</feature>
<keyword evidence="16" id="KW-1185">Reference proteome</keyword>
<dbReference type="InterPro" id="IPR005467">
    <property type="entry name" value="His_kinase_dom"/>
</dbReference>
<keyword evidence="5" id="KW-0808">Transferase</keyword>
<dbReference type="InterPro" id="IPR036890">
    <property type="entry name" value="HATPase_C_sf"/>
</dbReference>
<protein>
    <recommendedName>
        <fullName evidence="3">histidine kinase</fullName>
        <ecNumber evidence="3">2.7.13.3</ecNumber>
    </recommendedName>
</protein>
<gene>
    <name evidence="15" type="ORF">SAMN02982985_04075</name>
</gene>
<dbReference type="GO" id="GO:0005524">
    <property type="term" value="F:ATP binding"/>
    <property type="evidence" value="ECO:0007669"/>
    <property type="project" value="UniProtKB-KW"/>
</dbReference>
<evidence type="ECO:0000313" key="16">
    <source>
        <dbReference type="Proteomes" id="UP000199470"/>
    </source>
</evidence>
<dbReference type="AlphaFoldDB" id="A0A1I4QWF5"/>
<dbReference type="SMART" id="SM00388">
    <property type="entry name" value="HisKA"/>
    <property type="match status" value="1"/>
</dbReference>
<keyword evidence="8 15" id="KW-0418">Kinase</keyword>
<evidence type="ECO:0000256" key="13">
    <source>
        <dbReference type="SAM" id="Phobius"/>
    </source>
</evidence>
<evidence type="ECO:0000256" key="6">
    <source>
        <dbReference type="ARBA" id="ARBA00022692"/>
    </source>
</evidence>
<evidence type="ECO:0000256" key="1">
    <source>
        <dbReference type="ARBA" id="ARBA00000085"/>
    </source>
</evidence>
<evidence type="ECO:0000256" key="5">
    <source>
        <dbReference type="ARBA" id="ARBA00022679"/>
    </source>
</evidence>
<dbReference type="InterPro" id="IPR050428">
    <property type="entry name" value="TCS_sensor_his_kinase"/>
</dbReference>
<dbReference type="PANTHER" id="PTHR45436">
    <property type="entry name" value="SENSOR HISTIDINE KINASE YKOH"/>
    <property type="match status" value="1"/>
</dbReference>
<evidence type="ECO:0000256" key="4">
    <source>
        <dbReference type="ARBA" id="ARBA00022553"/>
    </source>
</evidence>
<dbReference type="CDD" id="cd00082">
    <property type="entry name" value="HisKA"/>
    <property type="match status" value="1"/>
</dbReference>
<dbReference type="PROSITE" id="PS50109">
    <property type="entry name" value="HIS_KIN"/>
    <property type="match status" value="1"/>
</dbReference>
<reference evidence="15 16" key="1">
    <citation type="submission" date="2016-10" db="EMBL/GenBank/DDBJ databases">
        <authorList>
            <person name="de Groot N.N."/>
        </authorList>
    </citation>
    <scope>NUCLEOTIDE SEQUENCE [LARGE SCALE GENOMIC DNA]</scope>
    <source>
        <strain evidence="15 16">ATCC 43154</strain>
    </source>
</reference>
<comment type="subcellular location">
    <subcellularLocation>
        <location evidence="2">Membrane</location>
        <topology evidence="2">Multi-pass membrane protein</topology>
    </subcellularLocation>
</comment>
<sequence length="465" mass="50772">MMRHWWRNIAAPTLVRRLMVAQMLLLTALWTLATGFVINESGKDLNLLSTERIFDAVLAAADALADAPEQRQHVINMMDLAVRENYGTADDPMLSPSIVVRQRGREIYRSHGTPSELGTRKLNVVETFYAGDKRWRARSKQSASGTVLTMLAPADGVHIFITINSHGYYLLPLLISLPFLLLPTWLSIRLALRPWSQVAREVAARGPHNLRPLSYTAKHRELVGMVDNINTLMRQVDDSAVRERSFIADAAHELRTPLAAMQVNVEALHSQASDERQRQLLKGILSSGGRATRLVSQLLMLMRSDASAAGEAGAPVGLAQLLQDRMAALSGLASARRVELELHADTELYLHGQRESLISLVDNLVDNAIKYSPADGLVQVSLRREAGQAVLAVSDQGPGVAPALRERVLDRFFRDPNQTQSGSGLGLSIAQAVARQHGGSIALRDAGQGPGHGLLVEVRLPLAVG</sequence>
<evidence type="ECO:0000256" key="9">
    <source>
        <dbReference type="ARBA" id="ARBA00022840"/>
    </source>
</evidence>
<keyword evidence="10 13" id="KW-1133">Transmembrane helix</keyword>
<proteinExistence type="predicted"/>
<evidence type="ECO:0000256" key="12">
    <source>
        <dbReference type="ARBA" id="ARBA00023136"/>
    </source>
</evidence>
<evidence type="ECO:0000256" key="11">
    <source>
        <dbReference type="ARBA" id="ARBA00023012"/>
    </source>
</evidence>
<evidence type="ECO:0000256" key="3">
    <source>
        <dbReference type="ARBA" id="ARBA00012438"/>
    </source>
</evidence>
<dbReference type="InterPro" id="IPR004358">
    <property type="entry name" value="Sig_transdc_His_kin-like_C"/>
</dbReference>
<evidence type="ECO:0000256" key="2">
    <source>
        <dbReference type="ARBA" id="ARBA00004141"/>
    </source>
</evidence>
<dbReference type="PANTHER" id="PTHR45436:SF14">
    <property type="entry name" value="SENSOR PROTEIN QSEC"/>
    <property type="match status" value="1"/>
</dbReference>
<evidence type="ECO:0000256" key="7">
    <source>
        <dbReference type="ARBA" id="ARBA00022741"/>
    </source>
</evidence>
<dbReference type="Pfam" id="PF02518">
    <property type="entry name" value="HATPase_c"/>
    <property type="match status" value="1"/>
</dbReference>
<dbReference type="InterPro" id="IPR003594">
    <property type="entry name" value="HATPase_dom"/>
</dbReference>
<dbReference type="SUPFAM" id="SSF55874">
    <property type="entry name" value="ATPase domain of HSP90 chaperone/DNA topoisomerase II/histidine kinase"/>
    <property type="match status" value="1"/>
</dbReference>
<accession>A0A1I4QWF5</accession>
<dbReference type="CDD" id="cd00075">
    <property type="entry name" value="HATPase"/>
    <property type="match status" value="1"/>
</dbReference>
<keyword evidence="11" id="KW-0902">Two-component regulatory system</keyword>
<dbReference type="InterPro" id="IPR003661">
    <property type="entry name" value="HisK_dim/P_dom"/>
</dbReference>
<evidence type="ECO:0000313" key="15">
    <source>
        <dbReference type="EMBL" id="SFM44013.1"/>
    </source>
</evidence>
<dbReference type="EMBL" id="FOTW01000020">
    <property type="protein sequence ID" value="SFM44013.1"/>
    <property type="molecule type" value="Genomic_DNA"/>
</dbReference>
<dbReference type="SUPFAM" id="SSF47384">
    <property type="entry name" value="Homodimeric domain of signal transducing histidine kinase"/>
    <property type="match status" value="1"/>
</dbReference>
<keyword evidence="9" id="KW-0067">ATP-binding</keyword>
<dbReference type="OrthoDB" id="8583694at2"/>
<keyword evidence="12 13" id="KW-0472">Membrane</keyword>
<keyword evidence="7" id="KW-0547">Nucleotide-binding</keyword>
<dbReference type="SMART" id="SM00387">
    <property type="entry name" value="HATPase_c"/>
    <property type="match status" value="1"/>
</dbReference>
<dbReference type="GO" id="GO:0005886">
    <property type="term" value="C:plasma membrane"/>
    <property type="evidence" value="ECO:0007669"/>
    <property type="project" value="TreeGrafter"/>
</dbReference>
<keyword evidence="6 13" id="KW-0812">Transmembrane</keyword>
<dbReference type="PRINTS" id="PR00344">
    <property type="entry name" value="BCTRLSENSOR"/>
</dbReference>
<dbReference type="RefSeq" id="WP_093389542.1">
    <property type="nucleotide sequence ID" value="NZ_FOTW01000020.1"/>
</dbReference>
<evidence type="ECO:0000259" key="14">
    <source>
        <dbReference type="PROSITE" id="PS50109"/>
    </source>
</evidence>
<dbReference type="GO" id="GO:0000155">
    <property type="term" value="F:phosphorelay sensor kinase activity"/>
    <property type="evidence" value="ECO:0007669"/>
    <property type="project" value="InterPro"/>
</dbReference>
<comment type="catalytic activity">
    <reaction evidence="1">
        <text>ATP + protein L-histidine = ADP + protein N-phospho-L-histidine.</text>
        <dbReference type="EC" id="2.7.13.3"/>
    </reaction>
</comment>
<keyword evidence="4" id="KW-0597">Phosphoprotein</keyword>
<evidence type="ECO:0000256" key="10">
    <source>
        <dbReference type="ARBA" id="ARBA00022989"/>
    </source>
</evidence>